<keyword evidence="3" id="KW-1185">Reference proteome</keyword>
<gene>
    <name evidence="2" type="ORF">QF034_008230</name>
</gene>
<organism evidence="2 3">
    <name type="scientific">Streptomyces africanus</name>
    <dbReference type="NCBI Taxonomy" id="231024"/>
    <lineage>
        <taxon>Bacteria</taxon>
        <taxon>Bacillati</taxon>
        <taxon>Actinomycetota</taxon>
        <taxon>Actinomycetes</taxon>
        <taxon>Kitasatosporales</taxon>
        <taxon>Streptomycetaceae</taxon>
        <taxon>Streptomyces</taxon>
    </lineage>
</organism>
<feature type="transmembrane region" description="Helical" evidence="1">
    <location>
        <begin position="29"/>
        <end position="44"/>
    </location>
</feature>
<keyword evidence="1" id="KW-0812">Transmembrane</keyword>
<name>A0ABU0R2W2_9ACTN</name>
<protein>
    <submittedName>
        <fullName evidence="2">Uncharacterized protein</fullName>
    </submittedName>
</protein>
<dbReference type="EMBL" id="JAUSYP010000001">
    <property type="protein sequence ID" value="MDQ0753999.1"/>
    <property type="molecule type" value="Genomic_DNA"/>
</dbReference>
<dbReference type="RefSeq" id="WP_307179755.1">
    <property type="nucleotide sequence ID" value="NZ_JAUSYP010000001.1"/>
</dbReference>
<sequence>MTTLPFIVALILGGAGVYAAYRNPNLGAALLVGVAILTGLYVVLEKDPTVFPGRCTTISHDTCPGA</sequence>
<proteinExistence type="predicted"/>
<evidence type="ECO:0000256" key="1">
    <source>
        <dbReference type="SAM" id="Phobius"/>
    </source>
</evidence>
<evidence type="ECO:0000313" key="2">
    <source>
        <dbReference type="EMBL" id="MDQ0753999.1"/>
    </source>
</evidence>
<dbReference type="Proteomes" id="UP001232755">
    <property type="component" value="Unassembled WGS sequence"/>
</dbReference>
<reference evidence="2 3" key="1">
    <citation type="submission" date="2023-07" db="EMBL/GenBank/DDBJ databases">
        <title>Comparative genomics of wheat-associated soil bacteria to identify genetic determinants of phenazine resistance.</title>
        <authorList>
            <person name="Mouncey N."/>
        </authorList>
    </citation>
    <scope>NUCLEOTIDE SEQUENCE [LARGE SCALE GENOMIC DNA]</scope>
    <source>
        <strain evidence="2 3">B3I12</strain>
    </source>
</reference>
<evidence type="ECO:0000313" key="3">
    <source>
        <dbReference type="Proteomes" id="UP001232755"/>
    </source>
</evidence>
<keyword evidence="1" id="KW-0472">Membrane</keyword>
<keyword evidence="1" id="KW-1133">Transmembrane helix</keyword>
<comment type="caution">
    <text evidence="2">The sequence shown here is derived from an EMBL/GenBank/DDBJ whole genome shotgun (WGS) entry which is preliminary data.</text>
</comment>
<accession>A0ABU0R2W2</accession>